<keyword evidence="2" id="KW-1185">Reference proteome</keyword>
<evidence type="ECO:0008006" key="3">
    <source>
        <dbReference type="Google" id="ProtNLM"/>
    </source>
</evidence>
<evidence type="ECO:0000313" key="1">
    <source>
        <dbReference type="EMBL" id="UOR03785.1"/>
    </source>
</evidence>
<dbReference type="EMBL" id="CP095053">
    <property type="protein sequence ID" value="UOR03785.1"/>
    <property type="molecule type" value="Genomic_DNA"/>
</dbReference>
<gene>
    <name evidence="1" type="ORF">MUN82_12590</name>
</gene>
<evidence type="ECO:0000313" key="2">
    <source>
        <dbReference type="Proteomes" id="UP000829925"/>
    </source>
</evidence>
<dbReference type="RefSeq" id="WP_245090905.1">
    <property type="nucleotide sequence ID" value="NZ_CP095053.1"/>
</dbReference>
<accession>A0A8T9SPQ8</accession>
<name>A0A8T9SPQ8_9BACT</name>
<dbReference type="KEGG" id="haei:MUN82_12590"/>
<dbReference type="AlphaFoldDB" id="A0A8T9SPQ8"/>
<reference evidence="1 2" key="1">
    <citation type="submission" date="2022-04" db="EMBL/GenBank/DDBJ databases">
        <title>Hymenobacter sp. isolated from the air.</title>
        <authorList>
            <person name="Won M."/>
            <person name="Lee C.-M."/>
            <person name="Woen H.-Y."/>
            <person name="Kwon S.-W."/>
        </authorList>
    </citation>
    <scope>NUCLEOTIDE SEQUENCE [LARGE SCALE GENOMIC DNA]</scope>
    <source>
        <strain evidence="2">5413 J-13</strain>
    </source>
</reference>
<protein>
    <recommendedName>
        <fullName evidence="3">S1 motif domain-containing protein</fullName>
    </recommendedName>
</protein>
<sequence>MLVEIMRTLINSKVNIQIIEVHAYGVIGLYKNCRIYVDLVEISWKSPIPESIIPKAGEEIRVLISSRSTRPDSDYLGSVKYLNPKQNPWYNPSIYKTGDFFIGTIDEANTFGCWALHPSGADVRIMINGKKEGLRVGDKVKLKITGVHPDRKSMNAELAD</sequence>
<dbReference type="Proteomes" id="UP000829925">
    <property type="component" value="Chromosome"/>
</dbReference>
<proteinExistence type="predicted"/>
<organism evidence="1 2">
    <name type="scientific">Hymenobacter aerilatus</name>
    <dbReference type="NCBI Taxonomy" id="2932251"/>
    <lineage>
        <taxon>Bacteria</taxon>
        <taxon>Pseudomonadati</taxon>
        <taxon>Bacteroidota</taxon>
        <taxon>Cytophagia</taxon>
        <taxon>Cytophagales</taxon>
        <taxon>Hymenobacteraceae</taxon>
        <taxon>Hymenobacter</taxon>
    </lineage>
</organism>